<reference evidence="1 2" key="1">
    <citation type="journal article" date="2013" name="Genome Announc.">
        <title>Genome Sequence of Sporolactobacillus laevolacticus DSM442, an Efficient Polymer-Grade D-Lactate Producer from Agricultural Waste Cottonseed as a Nitrogen Source.</title>
        <authorList>
            <person name="Wang H."/>
            <person name="Wang L."/>
            <person name="Ju J."/>
            <person name="Yu B."/>
            <person name="Ma Y."/>
        </authorList>
    </citation>
    <scope>NUCLEOTIDE SEQUENCE [LARGE SCALE GENOMIC DNA]</scope>
    <source>
        <strain evidence="1 2">DSM 442</strain>
    </source>
</reference>
<proteinExistence type="predicted"/>
<accession>V6IUS0</accession>
<comment type="caution">
    <text evidence="1">The sequence shown here is derived from an EMBL/GenBank/DDBJ whole genome shotgun (WGS) entry which is preliminary data.</text>
</comment>
<dbReference type="OrthoDB" id="5377797at2"/>
<dbReference type="Proteomes" id="UP000018296">
    <property type="component" value="Unassembled WGS sequence"/>
</dbReference>
<dbReference type="RefSeq" id="WP_023511134.1">
    <property type="nucleotide sequence ID" value="NZ_AWTC01000016.1"/>
</dbReference>
<dbReference type="STRING" id="1395513.P343_14535"/>
<sequence length="255" mass="29738">MNGELHQVCKIVASTKKALKENKNIVFEPFKYENVIIFQFIEKKTWLGKKAFKANNVVEWYDECRKRGLEDIKLLTPVNVKSRNLLGFSNAKQKLLVCFYKNGHVTFFTAHWDFQREKQLWNITYTEHPWDNPNPPREKPSFDDNTDDFVKILNEIEGFARIIDCDSFAELFHKAALAATGEFTEETKMTIALPEKNLKLFRAASIADVFGAMSSWNDSPPYMAHEKNLAKQYEDLSMELYRQMTLATLYAVNEW</sequence>
<dbReference type="eggNOG" id="ENOG502Z97K">
    <property type="taxonomic scope" value="Bacteria"/>
</dbReference>
<dbReference type="PATRIC" id="fig|1395513.3.peg.2952"/>
<name>V6IUS0_9BACL</name>
<dbReference type="AlphaFoldDB" id="V6IUS0"/>
<evidence type="ECO:0000313" key="1">
    <source>
        <dbReference type="EMBL" id="EST10812.1"/>
    </source>
</evidence>
<dbReference type="EMBL" id="AWTC01000016">
    <property type="protein sequence ID" value="EST10812.1"/>
    <property type="molecule type" value="Genomic_DNA"/>
</dbReference>
<gene>
    <name evidence="1" type="ORF">P343_14535</name>
</gene>
<protein>
    <recommendedName>
        <fullName evidence="3">RNA polymerase subunit sigma</fullName>
    </recommendedName>
</protein>
<evidence type="ECO:0000313" key="2">
    <source>
        <dbReference type="Proteomes" id="UP000018296"/>
    </source>
</evidence>
<keyword evidence="2" id="KW-1185">Reference proteome</keyword>
<evidence type="ECO:0008006" key="3">
    <source>
        <dbReference type="Google" id="ProtNLM"/>
    </source>
</evidence>
<organism evidence="1 2">
    <name type="scientific">Sporolactobacillus laevolacticus DSM 442</name>
    <dbReference type="NCBI Taxonomy" id="1395513"/>
    <lineage>
        <taxon>Bacteria</taxon>
        <taxon>Bacillati</taxon>
        <taxon>Bacillota</taxon>
        <taxon>Bacilli</taxon>
        <taxon>Bacillales</taxon>
        <taxon>Sporolactobacillaceae</taxon>
        <taxon>Sporolactobacillus</taxon>
    </lineage>
</organism>